<proteinExistence type="inferred from homology"/>
<feature type="binding site" evidence="10">
    <location>
        <position position="260"/>
    </location>
    <ligand>
        <name>Zn(2+)</name>
        <dbReference type="ChEBI" id="CHEBI:29105"/>
    </ligand>
</feature>
<evidence type="ECO:0000256" key="9">
    <source>
        <dbReference type="ARBA" id="ARBA00047398"/>
    </source>
</evidence>
<dbReference type="InterPro" id="IPR009080">
    <property type="entry name" value="tRNAsynth_Ia_anticodon-bd"/>
</dbReference>
<dbReference type="EC" id="6.1.1.16" evidence="10"/>
<feature type="binding site" evidence="10">
    <location>
        <position position="231"/>
    </location>
    <ligand>
        <name>Zn(2+)</name>
        <dbReference type="ChEBI" id="CHEBI:29105"/>
    </ligand>
</feature>
<gene>
    <name evidence="13" type="primary">cysS_2</name>
    <name evidence="10" type="synonym">cysS</name>
    <name evidence="13" type="ORF">KSF_057000</name>
</gene>
<dbReference type="GO" id="GO:0006423">
    <property type="term" value="P:cysteinyl-tRNA aminoacylation"/>
    <property type="evidence" value="ECO:0007669"/>
    <property type="project" value="UniProtKB-UniRule"/>
</dbReference>
<sequence>MAKVSTKPIYLYNTLTRNKELFEPFNPSRVGIYSCGPTVYKDIHIGNFRTFIMTDWLRRTLEYNGYDVFLVRNITDVGHLQNDTEESGEDKIEHEARRTGRSAYDIAAYYTAQYERDAAELNILPPHLAPKATEHITEMQEMTAKLIERGLAYVSDGNVYYDVSRFPQYGVLSGNTVENLRSGGHGRTQMEVAEDKDAPEDFALWKYGDKARQMNWPSPWGEGFPGWHIECSAMATKYLGEQFDIHTGGLDLVFPHHEDEIAQSEGASGKSPVRYWLHGEFLVIGNRKMKANGETDSEDDSIKMSRSKGNVLLVDTLKAEGIDPMAYRYLLLTAHYRSKLNFTDESIGAAQNGLKNLRDDLAELPVTPPSEAPAEWSEEAARLHNAFHEAINDDLDMPTALSITREAARTSKIEPAERRRLVLDFDRVLGLRLDQVEAKKPRTLSEEALSLVRQRDEARTARNWKLSDQLREQLKAMGFEVRDTPKGTELV</sequence>
<protein>
    <recommendedName>
        <fullName evidence="10">Cysteine--tRNA ligase</fullName>
        <ecNumber evidence="10">6.1.1.16</ecNumber>
    </recommendedName>
    <alternativeName>
        <fullName evidence="10">Cysteinyl-tRNA synthetase</fullName>
        <shortName evidence="10">CysRS</shortName>
    </alternativeName>
</protein>
<dbReference type="InterPro" id="IPR056411">
    <property type="entry name" value="CysS_C"/>
</dbReference>
<evidence type="ECO:0000256" key="6">
    <source>
        <dbReference type="ARBA" id="ARBA00022840"/>
    </source>
</evidence>
<evidence type="ECO:0000259" key="12">
    <source>
        <dbReference type="Pfam" id="PF23493"/>
    </source>
</evidence>
<dbReference type="InterPro" id="IPR015803">
    <property type="entry name" value="Cys-tRNA-ligase"/>
</dbReference>
<accession>A0A8J3IRN7</accession>
<dbReference type="GO" id="GO:0008270">
    <property type="term" value="F:zinc ion binding"/>
    <property type="evidence" value="ECO:0007669"/>
    <property type="project" value="UniProtKB-UniRule"/>
</dbReference>
<evidence type="ECO:0000256" key="8">
    <source>
        <dbReference type="ARBA" id="ARBA00023146"/>
    </source>
</evidence>
<keyword evidence="6 10" id="KW-0067">ATP-binding</keyword>
<keyword evidence="8 10" id="KW-0030">Aminoacyl-tRNA synthetase</keyword>
<dbReference type="Pfam" id="PF23493">
    <property type="entry name" value="CysS_C"/>
    <property type="match status" value="1"/>
</dbReference>
<dbReference type="Proteomes" id="UP000597444">
    <property type="component" value="Unassembled WGS sequence"/>
</dbReference>
<comment type="caution">
    <text evidence="10">Lacks conserved residue(s) required for the propagation of feature annotation.</text>
</comment>
<comment type="cofactor">
    <cofactor evidence="10">
        <name>Zn(2+)</name>
        <dbReference type="ChEBI" id="CHEBI:29105"/>
    </cofactor>
    <text evidence="10">Binds 1 zinc ion per subunit.</text>
</comment>
<dbReference type="GO" id="GO:0005524">
    <property type="term" value="F:ATP binding"/>
    <property type="evidence" value="ECO:0007669"/>
    <property type="project" value="UniProtKB-UniRule"/>
</dbReference>
<name>A0A8J3IRN7_9CHLR</name>
<dbReference type="InterPro" id="IPR024909">
    <property type="entry name" value="Cys-tRNA/MSH_ligase"/>
</dbReference>
<keyword evidence="2 10" id="KW-0436">Ligase</keyword>
<dbReference type="NCBIfam" id="TIGR00435">
    <property type="entry name" value="cysS"/>
    <property type="match status" value="1"/>
</dbReference>
<dbReference type="Gene3D" id="3.40.50.620">
    <property type="entry name" value="HUPs"/>
    <property type="match status" value="1"/>
</dbReference>
<comment type="catalytic activity">
    <reaction evidence="9 10">
        <text>tRNA(Cys) + L-cysteine + ATP = L-cysteinyl-tRNA(Cys) + AMP + diphosphate</text>
        <dbReference type="Rhea" id="RHEA:17773"/>
        <dbReference type="Rhea" id="RHEA-COMP:9661"/>
        <dbReference type="Rhea" id="RHEA-COMP:9679"/>
        <dbReference type="ChEBI" id="CHEBI:30616"/>
        <dbReference type="ChEBI" id="CHEBI:33019"/>
        <dbReference type="ChEBI" id="CHEBI:35235"/>
        <dbReference type="ChEBI" id="CHEBI:78442"/>
        <dbReference type="ChEBI" id="CHEBI:78517"/>
        <dbReference type="ChEBI" id="CHEBI:456215"/>
        <dbReference type="EC" id="6.1.1.16"/>
    </reaction>
</comment>
<evidence type="ECO:0000256" key="5">
    <source>
        <dbReference type="ARBA" id="ARBA00022833"/>
    </source>
</evidence>
<evidence type="ECO:0000256" key="3">
    <source>
        <dbReference type="ARBA" id="ARBA00022723"/>
    </source>
</evidence>
<dbReference type="InterPro" id="IPR032678">
    <property type="entry name" value="tRNA-synt_1_cat_dom"/>
</dbReference>
<feature type="domain" description="tRNA synthetases class I catalytic" evidence="11">
    <location>
        <begin position="22"/>
        <end position="290"/>
    </location>
</feature>
<organism evidence="13 14">
    <name type="scientific">Reticulibacter mediterranei</name>
    <dbReference type="NCBI Taxonomy" id="2778369"/>
    <lineage>
        <taxon>Bacteria</taxon>
        <taxon>Bacillati</taxon>
        <taxon>Chloroflexota</taxon>
        <taxon>Ktedonobacteria</taxon>
        <taxon>Ktedonobacterales</taxon>
        <taxon>Reticulibacteraceae</taxon>
        <taxon>Reticulibacter</taxon>
    </lineage>
</organism>
<feature type="binding site" evidence="10">
    <location>
        <position position="256"/>
    </location>
    <ligand>
        <name>Zn(2+)</name>
        <dbReference type="ChEBI" id="CHEBI:29105"/>
    </ligand>
</feature>
<evidence type="ECO:0000259" key="11">
    <source>
        <dbReference type="Pfam" id="PF01406"/>
    </source>
</evidence>
<dbReference type="CDD" id="cd00672">
    <property type="entry name" value="CysRS_core"/>
    <property type="match status" value="1"/>
</dbReference>
<dbReference type="HAMAP" id="MF_00041">
    <property type="entry name" value="Cys_tRNA_synth"/>
    <property type="match status" value="1"/>
</dbReference>
<keyword evidence="5 10" id="KW-0862">Zinc</keyword>
<comment type="subcellular location">
    <subcellularLocation>
        <location evidence="10">Cytoplasm</location>
    </subcellularLocation>
</comment>
<dbReference type="RefSeq" id="WP_220206321.1">
    <property type="nucleotide sequence ID" value="NZ_BNJK01000001.1"/>
</dbReference>
<evidence type="ECO:0000313" key="14">
    <source>
        <dbReference type="Proteomes" id="UP000597444"/>
    </source>
</evidence>
<evidence type="ECO:0000256" key="7">
    <source>
        <dbReference type="ARBA" id="ARBA00022917"/>
    </source>
</evidence>
<reference evidence="13" key="1">
    <citation type="submission" date="2020-10" db="EMBL/GenBank/DDBJ databases">
        <title>Taxonomic study of unclassified bacteria belonging to the class Ktedonobacteria.</title>
        <authorList>
            <person name="Yabe S."/>
            <person name="Wang C.M."/>
            <person name="Zheng Y."/>
            <person name="Sakai Y."/>
            <person name="Cavaletti L."/>
            <person name="Monciardini P."/>
            <person name="Donadio S."/>
        </authorList>
    </citation>
    <scope>NUCLEOTIDE SEQUENCE</scope>
    <source>
        <strain evidence="13">ID150040</strain>
    </source>
</reference>
<keyword evidence="10" id="KW-0963">Cytoplasm</keyword>
<keyword evidence="3 10" id="KW-0479">Metal-binding</keyword>
<evidence type="ECO:0000256" key="10">
    <source>
        <dbReference type="HAMAP-Rule" id="MF_00041"/>
    </source>
</evidence>
<comment type="subunit">
    <text evidence="1 10">Monomer.</text>
</comment>
<feature type="short sequence motif" description="'HIGH' region" evidence="10">
    <location>
        <begin position="37"/>
        <end position="47"/>
    </location>
</feature>
<dbReference type="PANTHER" id="PTHR10890:SF3">
    <property type="entry name" value="CYSTEINE--TRNA LIGASE, CYTOPLASMIC"/>
    <property type="match status" value="1"/>
</dbReference>
<dbReference type="AlphaFoldDB" id="A0A8J3IRN7"/>
<dbReference type="PRINTS" id="PR00983">
    <property type="entry name" value="TRNASYNTHCYS"/>
</dbReference>
<dbReference type="SUPFAM" id="SSF52374">
    <property type="entry name" value="Nucleotidylyl transferase"/>
    <property type="match status" value="1"/>
</dbReference>
<comment type="caution">
    <text evidence="13">The sequence shown here is derived from an EMBL/GenBank/DDBJ whole genome shotgun (WGS) entry which is preliminary data.</text>
</comment>
<dbReference type="Gene3D" id="1.20.120.1910">
    <property type="entry name" value="Cysteine-tRNA ligase, C-terminal anti-codon recognition domain"/>
    <property type="match status" value="1"/>
</dbReference>
<keyword evidence="4 10" id="KW-0547">Nucleotide-binding</keyword>
<feature type="domain" description="Cysteinyl-tRNA ligase anticodon binding" evidence="12">
    <location>
        <begin position="444"/>
        <end position="487"/>
    </location>
</feature>
<feature type="binding site" evidence="10">
    <location>
        <position position="35"/>
    </location>
    <ligand>
        <name>Zn(2+)</name>
        <dbReference type="ChEBI" id="CHEBI:29105"/>
    </ligand>
</feature>
<comment type="similarity">
    <text evidence="10">Belongs to the class-I aminoacyl-tRNA synthetase family.</text>
</comment>
<dbReference type="InterPro" id="IPR014729">
    <property type="entry name" value="Rossmann-like_a/b/a_fold"/>
</dbReference>
<evidence type="ECO:0000256" key="4">
    <source>
        <dbReference type="ARBA" id="ARBA00022741"/>
    </source>
</evidence>
<evidence type="ECO:0000256" key="1">
    <source>
        <dbReference type="ARBA" id="ARBA00011245"/>
    </source>
</evidence>
<evidence type="ECO:0000256" key="2">
    <source>
        <dbReference type="ARBA" id="ARBA00022598"/>
    </source>
</evidence>
<dbReference type="GO" id="GO:0005829">
    <property type="term" value="C:cytosol"/>
    <property type="evidence" value="ECO:0007669"/>
    <property type="project" value="TreeGrafter"/>
</dbReference>
<feature type="domain" description="tRNA synthetases class I catalytic" evidence="11">
    <location>
        <begin position="302"/>
        <end position="351"/>
    </location>
</feature>
<evidence type="ECO:0000313" key="13">
    <source>
        <dbReference type="EMBL" id="GHO95652.1"/>
    </source>
</evidence>
<dbReference type="PANTHER" id="PTHR10890">
    <property type="entry name" value="CYSTEINYL-TRNA SYNTHETASE"/>
    <property type="match status" value="1"/>
</dbReference>
<keyword evidence="7 10" id="KW-0648">Protein biosynthesis</keyword>
<keyword evidence="14" id="KW-1185">Reference proteome</keyword>
<dbReference type="Pfam" id="PF01406">
    <property type="entry name" value="tRNA-synt_1e"/>
    <property type="match status" value="2"/>
</dbReference>
<dbReference type="SUPFAM" id="SSF47323">
    <property type="entry name" value="Anticodon-binding domain of a subclass of class I aminoacyl-tRNA synthetases"/>
    <property type="match status" value="1"/>
</dbReference>
<dbReference type="GO" id="GO:0004817">
    <property type="term" value="F:cysteine-tRNA ligase activity"/>
    <property type="evidence" value="ECO:0007669"/>
    <property type="project" value="UniProtKB-UniRule"/>
</dbReference>
<dbReference type="EMBL" id="BNJK01000001">
    <property type="protein sequence ID" value="GHO95652.1"/>
    <property type="molecule type" value="Genomic_DNA"/>
</dbReference>